<feature type="transmembrane region" description="Helical" evidence="6">
    <location>
        <begin position="170"/>
        <end position="188"/>
    </location>
</feature>
<dbReference type="STRING" id="334426.A0A0R3Q273"/>
<keyword evidence="3 6" id="KW-0812">Transmembrane</keyword>
<feature type="transmembrane region" description="Helical" evidence="6">
    <location>
        <begin position="138"/>
        <end position="158"/>
    </location>
</feature>
<dbReference type="PANTHER" id="PTHR23510">
    <property type="entry name" value="INNER MEMBRANE TRANSPORT PROTEIN YAJR"/>
    <property type="match status" value="1"/>
</dbReference>
<evidence type="ECO:0000313" key="8">
    <source>
        <dbReference type="Proteomes" id="UP000267027"/>
    </source>
</evidence>
<dbReference type="OMA" id="SPWIYYT"/>
<evidence type="ECO:0000256" key="3">
    <source>
        <dbReference type="ARBA" id="ARBA00022692"/>
    </source>
</evidence>
<dbReference type="GO" id="GO:0005765">
    <property type="term" value="C:lysosomal membrane"/>
    <property type="evidence" value="ECO:0007669"/>
    <property type="project" value="TreeGrafter"/>
</dbReference>
<reference evidence="9" key="1">
    <citation type="submission" date="2017-02" db="UniProtKB">
        <authorList>
            <consortium name="WormBaseParasite"/>
        </authorList>
    </citation>
    <scope>IDENTIFICATION</scope>
</reference>
<evidence type="ECO:0000256" key="2">
    <source>
        <dbReference type="ARBA" id="ARBA00022448"/>
    </source>
</evidence>
<feature type="transmembrane region" description="Helical" evidence="6">
    <location>
        <begin position="104"/>
        <end position="126"/>
    </location>
</feature>
<dbReference type="AlphaFoldDB" id="A0A0R3Q273"/>
<keyword evidence="8" id="KW-1185">Reference proteome</keyword>
<feature type="transmembrane region" description="Helical" evidence="6">
    <location>
        <begin position="20"/>
        <end position="40"/>
    </location>
</feature>
<dbReference type="Gene3D" id="1.20.1250.20">
    <property type="entry name" value="MFS general substrate transporter like domains"/>
    <property type="match status" value="1"/>
</dbReference>
<gene>
    <name evidence="7" type="ORF">ACOC_LOCUS13172</name>
</gene>
<name>A0A0R3Q273_ANGCS</name>
<evidence type="ECO:0000256" key="4">
    <source>
        <dbReference type="ARBA" id="ARBA00022989"/>
    </source>
</evidence>
<dbReference type="SUPFAM" id="SSF103473">
    <property type="entry name" value="MFS general substrate transporter"/>
    <property type="match status" value="1"/>
</dbReference>
<dbReference type="OrthoDB" id="370281at2759"/>
<keyword evidence="4 6" id="KW-1133">Transmembrane helix</keyword>
<dbReference type="InterPro" id="IPR051068">
    <property type="entry name" value="MFS_Domain-Containing_Protein"/>
</dbReference>
<evidence type="ECO:0000256" key="1">
    <source>
        <dbReference type="ARBA" id="ARBA00004127"/>
    </source>
</evidence>
<evidence type="ECO:0000313" key="7">
    <source>
        <dbReference type="EMBL" id="VDM64757.1"/>
    </source>
</evidence>
<evidence type="ECO:0000313" key="9">
    <source>
        <dbReference type="WBParaSite" id="ACOC_0001317101-mRNA-1"/>
    </source>
</evidence>
<dbReference type="InterPro" id="IPR036259">
    <property type="entry name" value="MFS_trans_sf"/>
</dbReference>
<dbReference type="WBParaSite" id="ACOC_0001317101-mRNA-1">
    <property type="protein sequence ID" value="ACOC_0001317101-mRNA-1"/>
    <property type="gene ID" value="ACOC_0001317101"/>
</dbReference>
<comment type="subcellular location">
    <subcellularLocation>
        <location evidence="1">Endomembrane system</location>
        <topology evidence="1">Multi-pass membrane protein</topology>
    </subcellularLocation>
</comment>
<proteinExistence type="predicted"/>
<evidence type="ECO:0000256" key="5">
    <source>
        <dbReference type="ARBA" id="ARBA00023136"/>
    </source>
</evidence>
<feature type="transmembrane region" description="Helical" evidence="6">
    <location>
        <begin position="220"/>
        <end position="245"/>
    </location>
</feature>
<accession>A0A0R3Q273</accession>
<dbReference type="Proteomes" id="UP000267027">
    <property type="component" value="Unassembled WGS sequence"/>
</dbReference>
<protein>
    <submittedName>
        <fullName evidence="9">7TM_GPCR_Srx domain-containing protein</fullName>
    </submittedName>
</protein>
<sequence length="257" mass="28936">MSLLRAYSSTSSTKSDRSRAIACISGGIATGTLIGPAFQLLFTPLGPDGIYVLPFYRLNIYNSSALFSFLLNVLGFLLIIFVFEERYDVLNTATSRDKCGNVPLSLNIMCFDRSVGSPFSMLMFSFNKEEAITYNSSAHFAAGFVGVILYFVFIFFDLSKLMAPRICSMLSLLLLASLFLFTYSWPFLPNKVELSVNGSDWGCSTERFDWCDDLTMVSPWIYYTFYVLFFGTGMSIMNIAVTTLYSEIIGPRRQVYF</sequence>
<keyword evidence="5 6" id="KW-0472">Membrane</keyword>
<feature type="transmembrane region" description="Helical" evidence="6">
    <location>
        <begin position="60"/>
        <end position="83"/>
    </location>
</feature>
<evidence type="ECO:0000256" key="6">
    <source>
        <dbReference type="SAM" id="Phobius"/>
    </source>
</evidence>
<reference evidence="7 8" key="2">
    <citation type="submission" date="2018-11" db="EMBL/GenBank/DDBJ databases">
        <authorList>
            <consortium name="Pathogen Informatics"/>
        </authorList>
    </citation>
    <scope>NUCLEOTIDE SEQUENCE [LARGE SCALE GENOMIC DNA]</scope>
    <source>
        <strain evidence="7 8">Costa Rica</strain>
    </source>
</reference>
<keyword evidence="2" id="KW-0813">Transport</keyword>
<organism evidence="9">
    <name type="scientific">Angiostrongylus costaricensis</name>
    <name type="common">Nematode worm</name>
    <dbReference type="NCBI Taxonomy" id="334426"/>
    <lineage>
        <taxon>Eukaryota</taxon>
        <taxon>Metazoa</taxon>
        <taxon>Ecdysozoa</taxon>
        <taxon>Nematoda</taxon>
        <taxon>Chromadorea</taxon>
        <taxon>Rhabditida</taxon>
        <taxon>Rhabditina</taxon>
        <taxon>Rhabditomorpha</taxon>
        <taxon>Strongyloidea</taxon>
        <taxon>Metastrongylidae</taxon>
        <taxon>Angiostrongylus</taxon>
    </lineage>
</organism>
<dbReference type="GO" id="GO:0012505">
    <property type="term" value="C:endomembrane system"/>
    <property type="evidence" value="ECO:0007669"/>
    <property type="project" value="UniProtKB-SubCell"/>
</dbReference>
<dbReference type="PANTHER" id="PTHR23510:SF3">
    <property type="entry name" value="MAJOR FACILITATOR SUPERFAMILY DOMAIN-CONTAINING PROTEIN 8"/>
    <property type="match status" value="1"/>
</dbReference>
<dbReference type="EMBL" id="UYYA01005573">
    <property type="protein sequence ID" value="VDM64757.1"/>
    <property type="molecule type" value="Genomic_DNA"/>
</dbReference>